<evidence type="ECO:0000259" key="1">
    <source>
        <dbReference type="Pfam" id="PF00646"/>
    </source>
</evidence>
<sequence>MEPSPPAVAADAADLLFSLPAHLLDGILGRLDIRDAVRTSALSRAWRHRWESLPALALSFPDGTPPAAVDRVLLHYTGPRVPPLLLHRRFGVRLPHVDNPAACVIEAPNLHSLTLGSTDDFDWRFGELPCLQYASINVSEPEDLDFRKFLARLSQVRELTLWLPGNGVEIGTTPFTFYNLKSLELSTYFWDMNQILLMFSLLRSFPNLEKLTIEVRAMVGEETEWEFLSAQWTDGMCANLQIVEICSCCQGLPISFMKLILSKASHLRTLSVDTCPVSQDDPLNKLLKCRRASAQAQVLFKVQLEGVRFNRMYERMQKMAH</sequence>
<comment type="caution">
    <text evidence="3">The sequence shown here is derived from an EMBL/GenBank/DDBJ whole genome shotgun (WGS) entry which is preliminary data.</text>
</comment>
<evidence type="ECO:0000313" key="3">
    <source>
        <dbReference type="EMBL" id="CAM0148067.1"/>
    </source>
</evidence>
<protein>
    <recommendedName>
        <fullName evidence="5">F-box domain-containing protein</fullName>
    </recommendedName>
</protein>
<dbReference type="PANTHER" id="PTHR34223:SF51">
    <property type="entry name" value="OS06G0556300 PROTEIN"/>
    <property type="match status" value="1"/>
</dbReference>
<name>A0ABC9GZJ3_9POAL</name>
<dbReference type="InterPro" id="IPR032675">
    <property type="entry name" value="LRR_dom_sf"/>
</dbReference>
<dbReference type="AlphaFoldDB" id="A0ABC9GZJ3"/>
<dbReference type="Pfam" id="PF23622">
    <property type="entry name" value="LRR_At1g61320_AtMIF1"/>
    <property type="match status" value="1"/>
</dbReference>
<feature type="domain" description="F-box" evidence="1">
    <location>
        <begin position="16"/>
        <end position="53"/>
    </location>
</feature>
<accession>A0ABC9GZJ3</accession>
<gene>
    <name evidence="3" type="ORF">URODEC1_LOCUS121416</name>
</gene>
<dbReference type="Pfam" id="PF00646">
    <property type="entry name" value="F-box"/>
    <property type="match status" value="1"/>
</dbReference>
<keyword evidence="4" id="KW-1185">Reference proteome</keyword>
<dbReference type="Proteomes" id="UP001497457">
    <property type="component" value="Unassembled WGS sequence"/>
</dbReference>
<dbReference type="PANTHER" id="PTHR34223">
    <property type="entry name" value="OS11G0201299 PROTEIN"/>
    <property type="match status" value="1"/>
</dbReference>
<evidence type="ECO:0000259" key="2">
    <source>
        <dbReference type="Pfam" id="PF23622"/>
    </source>
</evidence>
<evidence type="ECO:0000313" key="4">
    <source>
        <dbReference type="Proteomes" id="UP001497457"/>
    </source>
</evidence>
<dbReference type="Gene3D" id="3.80.10.10">
    <property type="entry name" value="Ribonuclease Inhibitor"/>
    <property type="match status" value="1"/>
</dbReference>
<dbReference type="SUPFAM" id="SSF81383">
    <property type="entry name" value="F-box domain"/>
    <property type="match status" value="1"/>
</dbReference>
<reference evidence="3" key="1">
    <citation type="submission" date="2024-10" db="EMBL/GenBank/DDBJ databases">
        <authorList>
            <person name="Ryan C."/>
        </authorList>
    </citation>
    <scope>NUCLEOTIDE SEQUENCE [LARGE SCALE GENOMIC DNA]</scope>
</reference>
<dbReference type="InterPro" id="IPR053197">
    <property type="entry name" value="F-box_SCFL_complex_component"/>
</dbReference>
<dbReference type="InterPro" id="IPR001810">
    <property type="entry name" value="F-box_dom"/>
</dbReference>
<dbReference type="SUPFAM" id="SSF52047">
    <property type="entry name" value="RNI-like"/>
    <property type="match status" value="1"/>
</dbReference>
<proteinExistence type="predicted"/>
<dbReference type="EMBL" id="CAXIPR030001183">
    <property type="protein sequence ID" value="CAM0148067.1"/>
    <property type="molecule type" value="Genomic_DNA"/>
</dbReference>
<dbReference type="InterPro" id="IPR055357">
    <property type="entry name" value="LRR_At1g61320_AtMIF1"/>
</dbReference>
<feature type="domain" description="At1g61320/AtMIF1 LRR" evidence="2">
    <location>
        <begin position="99"/>
        <end position="294"/>
    </location>
</feature>
<evidence type="ECO:0008006" key="5">
    <source>
        <dbReference type="Google" id="ProtNLM"/>
    </source>
</evidence>
<dbReference type="InterPro" id="IPR036047">
    <property type="entry name" value="F-box-like_dom_sf"/>
</dbReference>
<organism evidence="3 4">
    <name type="scientific">Urochloa decumbens</name>
    <dbReference type="NCBI Taxonomy" id="240449"/>
    <lineage>
        <taxon>Eukaryota</taxon>
        <taxon>Viridiplantae</taxon>
        <taxon>Streptophyta</taxon>
        <taxon>Embryophyta</taxon>
        <taxon>Tracheophyta</taxon>
        <taxon>Spermatophyta</taxon>
        <taxon>Magnoliopsida</taxon>
        <taxon>Liliopsida</taxon>
        <taxon>Poales</taxon>
        <taxon>Poaceae</taxon>
        <taxon>PACMAD clade</taxon>
        <taxon>Panicoideae</taxon>
        <taxon>Panicodae</taxon>
        <taxon>Paniceae</taxon>
        <taxon>Melinidinae</taxon>
        <taxon>Urochloa</taxon>
    </lineage>
</organism>